<dbReference type="AlphaFoldDB" id="A0A075JDV2"/>
<comment type="subcellular location">
    <subcellularLocation>
        <location evidence="1">Cell membrane</location>
        <topology evidence="1">Multi-pass membrane protein</topology>
    </subcellularLocation>
</comment>
<evidence type="ECO:0000256" key="1">
    <source>
        <dbReference type="ARBA" id="ARBA00004651"/>
    </source>
</evidence>
<evidence type="ECO:0000259" key="7">
    <source>
        <dbReference type="PROSITE" id="PS50850"/>
    </source>
</evidence>
<feature type="transmembrane region" description="Helical" evidence="6">
    <location>
        <begin position="244"/>
        <end position="263"/>
    </location>
</feature>
<feature type="transmembrane region" description="Helical" evidence="6">
    <location>
        <begin position="135"/>
        <end position="156"/>
    </location>
</feature>
<keyword evidence="5 6" id="KW-0472">Membrane</keyword>
<dbReference type="HOGENOM" id="CLU_001265_61_1_11"/>
<feature type="transmembrane region" description="Helical" evidence="6">
    <location>
        <begin position="299"/>
        <end position="322"/>
    </location>
</feature>
<dbReference type="OrthoDB" id="9814237at2"/>
<keyword evidence="4 6" id="KW-1133">Transmembrane helix</keyword>
<dbReference type="InterPro" id="IPR050189">
    <property type="entry name" value="MFS_Efflux_Transporters"/>
</dbReference>
<feature type="transmembrane region" description="Helical" evidence="6">
    <location>
        <begin position="168"/>
        <end position="192"/>
    </location>
</feature>
<protein>
    <recommendedName>
        <fullName evidence="7">Major facilitator superfamily (MFS) profile domain-containing protein</fullName>
    </recommendedName>
</protein>
<evidence type="ECO:0000256" key="6">
    <source>
        <dbReference type="SAM" id="Phobius"/>
    </source>
</evidence>
<dbReference type="GO" id="GO:0005886">
    <property type="term" value="C:plasma membrane"/>
    <property type="evidence" value="ECO:0007669"/>
    <property type="project" value="UniProtKB-SubCell"/>
</dbReference>
<feature type="transmembrane region" description="Helical" evidence="6">
    <location>
        <begin position="361"/>
        <end position="382"/>
    </location>
</feature>
<dbReference type="InterPro" id="IPR036259">
    <property type="entry name" value="MFS_trans_sf"/>
</dbReference>
<feature type="transmembrane region" description="Helical" evidence="6">
    <location>
        <begin position="213"/>
        <end position="232"/>
    </location>
</feature>
<dbReference type="KEGG" id="dni:HX89_02935"/>
<keyword evidence="2" id="KW-1003">Cell membrane</keyword>
<dbReference type="PANTHER" id="PTHR43124">
    <property type="entry name" value="PURINE EFFLUX PUMP PBUE"/>
    <property type="match status" value="1"/>
</dbReference>
<feature type="transmembrane region" description="Helical" evidence="6">
    <location>
        <begin position="105"/>
        <end position="126"/>
    </location>
</feature>
<name>A0A075JDV2_9MICO</name>
<feature type="domain" description="Major facilitator superfamily (MFS) profile" evidence="7">
    <location>
        <begin position="14"/>
        <end position="386"/>
    </location>
</feature>
<dbReference type="PROSITE" id="PS50850">
    <property type="entry name" value="MFS"/>
    <property type="match status" value="1"/>
</dbReference>
<proteinExistence type="predicted"/>
<dbReference type="Proteomes" id="UP000027986">
    <property type="component" value="Chromosome"/>
</dbReference>
<feature type="transmembrane region" description="Helical" evidence="6">
    <location>
        <begin position="275"/>
        <end position="293"/>
    </location>
</feature>
<gene>
    <name evidence="8" type="ORF">HX89_02935</name>
</gene>
<keyword evidence="9" id="KW-1185">Reference proteome</keyword>
<sequence length="388" mass="39617">MNEHRGLRASGWPGVVVLALGIFAMVTVEELPIGVLTLISDDLGASEGAVGLGVTLAGAVAGVMGLSTSLAIGTLDRRVVLFTALLVVAAATTASGMATNVAVYLVARLCAGLGIGVFWALIAIVASRIVAHERAALATTVAFAGASGATILGVPIGTWLGTTWTWHVAFYALAAFCFVIAVALWFLVPSVLVDEKFTTDGYRRAWSIGPVRLALLVTAVLVVAQFCAYTYASPALQEFAHVSPAGVGAMLLVMGITGLFGNVGSAPIMRRRPMLAMLLVTCGMTAGIAGLMLSGTPAVAAPAMGVWGLFGGAMAVVLQHWVLTSAGPYAEPAAALDSGIFNFAIAGGAALGAFVLDVSNIHTVFVVAIVGTLTATAMVLAYRRRVTA</sequence>
<dbReference type="PANTHER" id="PTHR43124:SF3">
    <property type="entry name" value="CHLORAMPHENICOL EFFLUX PUMP RV0191"/>
    <property type="match status" value="1"/>
</dbReference>
<evidence type="ECO:0000256" key="5">
    <source>
        <dbReference type="ARBA" id="ARBA00023136"/>
    </source>
</evidence>
<feature type="transmembrane region" description="Helical" evidence="6">
    <location>
        <begin position="79"/>
        <end position="99"/>
    </location>
</feature>
<feature type="transmembrane region" description="Helical" evidence="6">
    <location>
        <begin position="12"/>
        <end position="28"/>
    </location>
</feature>
<dbReference type="Pfam" id="PF07690">
    <property type="entry name" value="MFS_1"/>
    <property type="match status" value="1"/>
</dbReference>
<dbReference type="Gene3D" id="1.20.1250.20">
    <property type="entry name" value="MFS general substrate transporter like domains"/>
    <property type="match status" value="1"/>
</dbReference>
<dbReference type="GeneID" id="41840172"/>
<accession>A0A075JDV2</accession>
<dbReference type="RefSeq" id="WP_038566865.1">
    <property type="nucleotide sequence ID" value="NZ_CP008889.1"/>
</dbReference>
<dbReference type="CDD" id="cd17324">
    <property type="entry name" value="MFS_NepI_like"/>
    <property type="match status" value="1"/>
</dbReference>
<feature type="transmembrane region" description="Helical" evidence="6">
    <location>
        <begin position="48"/>
        <end position="72"/>
    </location>
</feature>
<evidence type="ECO:0000256" key="4">
    <source>
        <dbReference type="ARBA" id="ARBA00022989"/>
    </source>
</evidence>
<dbReference type="EMBL" id="CP008889">
    <property type="protein sequence ID" value="AIF40084.1"/>
    <property type="molecule type" value="Genomic_DNA"/>
</dbReference>
<evidence type="ECO:0000313" key="9">
    <source>
        <dbReference type="Proteomes" id="UP000027986"/>
    </source>
</evidence>
<dbReference type="SUPFAM" id="SSF103473">
    <property type="entry name" value="MFS general substrate transporter"/>
    <property type="match status" value="1"/>
</dbReference>
<evidence type="ECO:0000256" key="3">
    <source>
        <dbReference type="ARBA" id="ARBA00022692"/>
    </source>
</evidence>
<evidence type="ECO:0000256" key="2">
    <source>
        <dbReference type="ARBA" id="ARBA00022475"/>
    </source>
</evidence>
<organism evidence="8 9">
    <name type="scientific">Dermacoccus nishinomiyaensis</name>
    <dbReference type="NCBI Taxonomy" id="1274"/>
    <lineage>
        <taxon>Bacteria</taxon>
        <taxon>Bacillati</taxon>
        <taxon>Actinomycetota</taxon>
        <taxon>Actinomycetes</taxon>
        <taxon>Micrococcales</taxon>
        <taxon>Dermacoccaceae</taxon>
        <taxon>Dermacoccus</taxon>
    </lineage>
</organism>
<keyword evidence="3 6" id="KW-0812">Transmembrane</keyword>
<dbReference type="eggNOG" id="COG2814">
    <property type="taxonomic scope" value="Bacteria"/>
</dbReference>
<dbReference type="InterPro" id="IPR011701">
    <property type="entry name" value="MFS"/>
</dbReference>
<reference evidence="8 9" key="1">
    <citation type="submission" date="2014-07" db="EMBL/GenBank/DDBJ databases">
        <title>Genome Sequencing of Dermacoccus nishinomiyaensis.</title>
        <authorList>
            <person name="Hong K.W."/>
            <person name="Chan K.G."/>
        </authorList>
    </citation>
    <scope>NUCLEOTIDE SEQUENCE [LARGE SCALE GENOMIC DNA]</scope>
    <source>
        <strain evidence="8 9">M25</strain>
    </source>
</reference>
<dbReference type="GO" id="GO:0022857">
    <property type="term" value="F:transmembrane transporter activity"/>
    <property type="evidence" value="ECO:0007669"/>
    <property type="project" value="InterPro"/>
</dbReference>
<feature type="transmembrane region" description="Helical" evidence="6">
    <location>
        <begin position="334"/>
        <end position="355"/>
    </location>
</feature>
<dbReference type="InterPro" id="IPR020846">
    <property type="entry name" value="MFS_dom"/>
</dbReference>
<evidence type="ECO:0000313" key="8">
    <source>
        <dbReference type="EMBL" id="AIF40084.1"/>
    </source>
</evidence>